<evidence type="ECO:0000259" key="4">
    <source>
        <dbReference type="Pfam" id="PF23598"/>
    </source>
</evidence>
<dbReference type="EMBL" id="CP019471">
    <property type="protein sequence ID" value="UQC74878.1"/>
    <property type="molecule type" value="Genomic_DNA"/>
</dbReference>
<dbReference type="GO" id="GO:0005737">
    <property type="term" value="C:cytoplasm"/>
    <property type="evidence" value="ECO:0007669"/>
    <property type="project" value="TreeGrafter"/>
</dbReference>
<dbReference type="InterPro" id="IPR003591">
    <property type="entry name" value="Leu-rich_rpt_typical-subtyp"/>
</dbReference>
<keyword evidence="1" id="KW-0433">Leucine-rich repeat</keyword>
<feature type="region of interest" description="Disordered" evidence="3">
    <location>
        <begin position="648"/>
        <end position="669"/>
    </location>
</feature>
<dbReference type="InterPro" id="IPR019487">
    <property type="entry name" value="RAM_signalling_pathway_SOG2"/>
</dbReference>
<dbReference type="SMART" id="SM00369">
    <property type="entry name" value="LRR_TYP"/>
    <property type="match status" value="4"/>
</dbReference>
<feature type="compositionally biased region" description="Basic and acidic residues" evidence="3">
    <location>
        <begin position="17"/>
        <end position="29"/>
    </location>
</feature>
<dbReference type="AlphaFoldDB" id="A0A9Q8SD43"/>
<dbReference type="PANTHER" id="PTHR48051">
    <property type="match status" value="1"/>
</dbReference>
<feature type="region of interest" description="Disordered" evidence="3">
    <location>
        <begin position="1"/>
        <end position="30"/>
    </location>
</feature>
<dbReference type="Pfam" id="PF10428">
    <property type="entry name" value="SOG2"/>
    <property type="match status" value="1"/>
</dbReference>
<dbReference type="KEGG" id="clup:CLUP02_01530"/>
<dbReference type="Proteomes" id="UP000830671">
    <property type="component" value="Chromosome 1"/>
</dbReference>
<feature type="region of interest" description="Disordered" evidence="3">
    <location>
        <begin position="236"/>
        <end position="295"/>
    </location>
</feature>
<feature type="compositionally biased region" description="Pro residues" evidence="3">
    <location>
        <begin position="271"/>
        <end position="281"/>
    </location>
</feature>
<evidence type="ECO:0000256" key="1">
    <source>
        <dbReference type="ARBA" id="ARBA00022614"/>
    </source>
</evidence>
<gene>
    <name evidence="5" type="ORF">CLUP02_01530</name>
</gene>
<protein>
    <submittedName>
        <fullName evidence="5">RAM signaling pathway protein</fullName>
    </submittedName>
</protein>
<dbReference type="PROSITE" id="PS51450">
    <property type="entry name" value="LRR"/>
    <property type="match status" value="2"/>
</dbReference>
<dbReference type="InterPro" id="IPR001611">
    <property type="entry name" value="Leu-rich_rpt"/>
</dbReference>
<dbReference type="Gene3D" id="3.80.10.10">
    <property type="entry name" value="Ribonuclease Inhibitor"/>
    <property type="match status" value="1"/>
</dbReference>
<feature type="compositionally biased region" description="Polar residues" evidence="3">
    <location>
        <begin position="286"/>
        <end position="295"/>
    </location>
</feature>
<dbReference type="InterPro" id="IPR050216">
    <property type="entry name" value="LRR_domain-containing"/>
</dbReference>
<dbReference type="RefSeq" id="XP_049136527.1">
    <property type="nucleotide sequence ID" value="XM_049280570.1"/>
</dbReference>
<dbReference type="PANTHER" id="PTHR48051:SF1">
    <property type="entry name" value="RAS SUPPRESSOR PROTEIN 1"/>
    <property type="match status" value="1"/>
</dbReference>
<evidence type="ECO:0000256" key="3">
    <source>
        <dbReference type="SAM" id="MobiDB-lite"/>
    </source>
</evidence>
<feature type="domain" description="Disease resistance R13L4/SHOC-2-like LRR" evidence="4">
    <location>
        <begin position="380"/>
        <end position="457"/>
    </location>
</feature>
<keyword evidence="6" id="KW-1185">Reference proteome</keyword>
<reference evidence="5" key="1">
    <citation type="journal article" date="2021" name="Mol. Plant Microbe Interact.">
        <title>Complete Genome Sequence of the Plant-Pathogenic Fungus Colletotrichum lupini.</title>
        <authorList>
            <person name="Baroncelli R."/>
            <person name="Pensec F."/>
            <person name="Da Lio D."/>
            <person name="Boufleur T."/>
            <person name="Vicente I."/>
            <person name="Sarrocco S."/>
            <person name="Picot A."/>
            <person name="Baraldi E."/>
            <person name="Sukno S."/>
            <person name="Thon M."/>
            <person name="Le Floch G."/>
        </authorList>
    </citation>
    <scope>NUCLEOTIDE SEQUENCE</scope>
    <source>
        <strain evidence="5">IMI 504893</strain>
    </source>
</reference>
<evidence type="ECO:0000313" key="5">
    <source>
        <dbReference type="EMBL" id="UQC74878.1"/>
    </source>
</evidence>
<evidence type="ECO:0000256" key="2">
    <source>
        <dbReference type="ARBA" id="ARBA00022737"/>
    </source>
</evidence>
<dbReference type="Pfam" id="PF23598">
    <property type="entry name" value="LRR_14"/>
    <property type="match status" value="1"/>
</dbReference>
<feature type="region of interest" description="Disordered" evidence="3">
    <location>
        <begin position="505"/>
        <end position="529"/>
    </location>
</feature>
<evidence type="ECO:0000313" key="6">
    <source>
        <dbReference type="Proteomes" id="UP000830671"/>
    </source>
</evidence>
<feature type="region of interest" description="Disordered" evidence="3">
    <location>
        <begin position="836"/>
        <end position="857"/>
    </location>
</feature>
<dbReference type="GeneID" id="73335580"/>
<feature type="region of interest" description="Disordered" evidence="3">
    <location>
        <begin position="136"/>
        <end position="161"/>
    </location>
</feature>
<dbReference type="InterPro" id="IPR032675">
    <property type="entry name" value="LRR_dom_sf"/>
</dbReference>
<name>A0A9Q8SD43_9PEZI</name>
<sequence length="1214" mass="133111">MSSSVPLPFCFQGNTHPSDERHSLEEKGKGTRVPDQPALACLLFFHVSFLLPTPPASCNQPRLTVPLPSSPFLHRRLPRYLQYSTTSNYFTSPNCSHSKKPNFASPTPAGSLCEVCQAQLLLTALGRLGSIFGRSSPTGDFLPNRTSPPPPPSSSTAHLPNLDLPYPQKNIIAPTDFVATYSACPVPKVHWLKLPASVSNFDPNLRVCDNNRKPALFALSQPSFVDRRQFTMVERMERPDRPSGPPMPRGLPENPAQGRRQLQKDAALGNIPPPPPLPPMPKDLRNLSTGASLSASSPMTSAQVIALARDAMQSALHENESQAAEASAVSNELKPGVTIDLSRKGIQKLPDEVVDIIKNELERLALSHNQVNSFPARFSECTSLRYLNVRNNQIREFPLPLCDLRSLEILDLSKNKLRALPPDIVKLASLKVFSVQKNRIEELPVALSDMVSLQVLKFDGNPITFPPREVLQVQASSPPNEGYLKESEVTEVAVTAHIKRFLRQHAMNGRAESDTAGEESSEGVETPRMPPIKRVVSGRFPIKVNGTDVPDLRSPNLIRPPPIPNRSHYRGLSQQNTAVRRPGVMPLTIGNVNERLRSNSETLLQATRGERPESRARRMGVVSQKATQLGTLDETQANNRFSHYRGLSHGSAMQPPPPSMSVKSPNSPAEPFLQRPIYVRRLSVLPERRRESKFYDPILEAAKGILYAVFQIHPMIQMLMSLTSDGSSKRSSLEIVFYNTNSHVEELEQEIQKHDPMVVGDEMAGRDNENVHRACQTLVGAYTHVCTLLAGNIDSFVDNGDPRYIRTLLMLIYNSIMEIRCTLAALTPEAGLTKPPTRAMNISDTIKPHSRDNSITPTADRLGLAQRPRPGPIMHNPSNLRVATDVPLPYLNGISGMNGMNGMHGNVASRTAMLTSATPRSGESFASASSGGRGISDFTEDDRHFERIFLALRESSKVVSLTLPAFQHHMSVLAKRAMGRRAPEHEMKWWKALISRCSTALQQTEMLQSRLSLIKLKEPGLMNQPAFRNLISNFMDSWYEFGDHTRKAISEVSLPLPPDTRNRLRPIQHAMKQATDTIVQSPWGYLLRQSSNSNMFSPNSGPGLAPMQLPMTPQSAALGPAVQATVPSTPQSASFASAFNGGVFERADALISMGGLSMSRNGTMTNSSAASFTMSSMSSLSSDGGAMTPSSVISPNGFGPGPVPLRLNGSKVAF</sequence>
<organism evidence="5 6">
    <name type="scientific">Colletotrichum lupini</name>
    <dbReference type="NCBI Taxonomy" id="145971"/>
    <lineage>
        <taxon>Eukaryota</taxon>
        <taxon>Fungi</taxon>
        <taxon>Dikarya</taxon>
        <taxon>Ascomycota</taxon>
        <taxon>Pezizomycotina</taxon>
        <taxon>Sordariomycetes</taxon>
        <taxon>Hypocreomycetidae</taxon>
        <taxon>Glomerellales</taxon>
        <taxon>Glomerellaceae</taxon>
        <taxon>Colletotrichum</taxon>
        <taxon>Colletotrichum acutatum species complex</taxon>
    </lineage>
</organism>
<accession>A0A9Q8SD43</accession>
<keyword evidence="2" id="KW-0677">Repeat</keyword>
<dbReference type="SUPFAM" id="SSF52075">
    <property type="entry name" value="Outer arm dynein light chain 1"/>
    <property type="match status" value="1"/>
</dbReference>
<proteinExistence type="predicted"/>
<dbReference type="InterPro" id="IPR055414">
    <property type="entry name" value="LRR_R13L4/SHOC2-like"/>
</dbReference>
<feature type="region of interest" description="Disordered" evidence="3">
    <location>
        <begin position="546"/>
        <end position="569"/>
    </location>
</feature>